<protein>
    <submittedName>
        <fullName evidence="2">Uncharacterized protein</fullName>
    </submittedName>
</protein>
<dbReference type="Gramene" id="TuG1812G0700001312.01.T01">
    <property type="protein sequence ID" value="TuG1812G0700001312.01.T01"/>
    <property type="gene ID" value="TuG1812G0700001312.01"/>
</dbReference>
<keyword evidence="1" id="KW-0812">Transmembrane</keyword>
<keyword evidence="1" id="KW-1133">Transmembrane helix</keyword>
<dbReference type="Proteomes" id="UP000015106">
    <property type="component" value="Chromosome 7"/>
</dbReference>
<organism evidence="2 3">
    <name type="scientific">Triticum urartu</name>
    <name type="common">Red wild einkorn</name>
    <name type="synonym">Crithodium urartu</name>
    <dbReference type="NCBI Taxonomy" id="4572"/>
    <lineage>
        <taxon>Eukaryota</taxon>
        <taxon>Viridiplantae</taxon>
        <taxon>Streptophyta</taxon>
        <taxon>Embryophyta</taxon>
        <taxon>Tracheophyta</taxon>
        <taxon>Spermatophyta</taxon>
        <taxon>Magnoliopsida</taxon>
        <taxon>Liliopsida</taxon>
        <taxon>Poales</taxon>
        <taxon>Poaceae</taxon>
        <taxon>BOP clade</taxon>
        <taxon>Pooideae</taxon>
        <taxon>Triticodae</taxon>
        <taxon>Triticeae</taxon>
        <taxon>Triticinae</taxon>
        <taxon>Triticum</taxon>
    </lineage>
</organism>
<evidence type="ECO:0000256" key="1">
    <source>
        <dbReference type="SAM" id="Phobius"/>
    </source>
</evidence>
<reference evidence="3" key="1">
    <citation type="journal article" date="2013" name="Nature">
        <title>Draft genome of the wheat A-genome progenitor Triticum urartu.</title>
        <authorList>
            <person name="Ling H.Q."/>
            <person name="Zhao S."/>
            <person name="Liu D."/>
            <person name="Wang J."/>
            <person name="Sun H."/>
            <person name="Zhang C."/>
            <person name="Fan H."/>
            <person name="Li D."/>
            <person name="Dong L."/>
            <person name="Tao Y."/>
            <person name="Gao C."/>
            <person name="Wu H."/>
            <person name="Li Y."/>
            <person name="Cui Y."/>
            <person name="Guo X."/>
            <person name="Zheng S."/>
            <person name="Wang B."/>
            <person name="Yu K."/>
            <person name="Liang Q."/>
            <person name="Yang W."/>
            <person name="Lou X."/>
            <person name="Chen J."/>
            <person name="Feng M."/>
            <person name="Jian J."/>
            <person name="Zhang X."/>
            <person name="Luo G."/>
            <person name="Jiang Y."/>
            <person name="Liu J."/>
            <person name="Wang Z."/>
            <person name="Sha Y."/>
            <person name="Zhang B."/>
            <person name="Wu H."/>
            <person name="Tang D."/>
            <person name="Shen Q."/>
            <person name="Xue P."/>
            <person name="Zou S."/>
            <person name="Wang X."/>
            <person name="Liu X."/>
            <person name="Wang F."/>
            <person name="Yang Y."/>
            <person name="An X."/>
            <person name="Dong Z."/>
            <person name="Zhang K."/>
            <person name="Zhang X."/>
            <person name="Luo M.C."/>
            <person name="Dvorak J."/>
            <person name="Tong Y."/>
            <person name="Wang J."/>
            <person name="Yang H."/>
            <person name="Li Z."/>
            <person name="Wang D."/>
            <person name="Zhang A."/>
            <person name="Wang J."/>
        </authorList>
    </citation>
    <scope>NUCLEOTIDE SEQUENCE</scope>
    <source>
        <strain evidence="3">cv. G1812</strain>
    </source>
</reference>
<keyword evidence="1" id="KW-0472">Membrane</keyword>
<evidence type="ECO:0000313" key="2">
    <source>
        <dbReference type="EnsemblPlants" id="TuG1812G0700001312.01.T01"/>
    </source>
</evidence>
<proteinExistence type="predicted"/>
<name>A0A8R7R173_TRIUA</name>
<feature type="transmembrane region" description="Helical" evidence="1">
    <location>
        <begin position="12"/>
        <end position="31"/>
    </location>
</feature>
<accession>A0A8R7R173</accession>
<reference evidence="2" key="2">
    <citation type="submission" date="2018-03" db="EMBL/GenBank/DDBJ databases">
        <title>The Triticum urartu genome reveals the dynamic nature of wheat genome evolution.</title>
        <authorList>
            <person name="Ling H."/>
            <person name="Ma B."/>
            <person name="Shi X."/>
            <person name="Liu H."/>
            <person name="Dong L."/>
            <person name="Sun H."/>
            <person name="Cao Y."/>
            <person name="Gao Q."/>
            <person name="Zheng S."/>
            <person name="Li Y."/>
            <person name="Yu Y."/>
            <person name="Du H."/>
            <person name="Qi M."/>
            <person name="Li Y."/>
            <person name="Yu H."/>
            <person name="Cui Y."/>
            <person name="Wang N."/>
            <person name="Chen C."/>
            <person name="Wu H."/>
            <person name="Zhao Y."/>
            <person name="Zhang J."/>
            <person name="Li Y."/>
            <person name="Zhou W."/>
            <person name="Zhang B."/>
            <person name="Hu W."/>
            <person name="Eijk M."/>
            <person name="Tang J."/>
            <person name="Witsenboer H."/>
            <person name="Zhao S."/>
            <person name="Li Z."/>
            <person name="Zhang A."/>
            <person name="Wang D."/>
            <person name="Liang C."/>
        </authorList>
    </citation>
    <scope>NUCLEOTIDE SEQUENCE [LARGE SCALE GENOMIC DNA]</scope>
    <source>
        <strain evidence="2">cv. G1812</strain>
    </source>
</reference>
<sequence>CSHALYVAGGYFWAIIPFWSVTCLQLSLCAAPATRHQRKLKGQTNFASHVLFLLSIEVEKRVPRDSIHEWCGSNALGWHAAMLGTSEEDGWCTFFEIKL</sequence>
<dbReference type="AlphaFoldDB" id="A0A8R7R173"/>
<keyword evidence="3" id="KW-1185">Reference proteome</keyword>
<reference evidence="2" key="3">
    <citation type="submission" date="2022-06" db="UniProtKB">
        <authorList>
            <consortium name="EnsemblPlants"/>
        </authorList>
    </citation>
    <scope>IDENTIFICATION</scope>
</reference>
<dbReference type="EnsemblPlants" id="TuG1812G0700001312.01.T01">
    <property type="protein sequence ID" value="TuG1812G0700001312.01.T01"/>
    <property type="gene ID" value="TuG1812G0700001312.01"/>
</dbReference>
<evidence type="ECO:0000313" key="3">
    <source>
        <dbReference type="Proteomes" id="UP000015106"/>
    </source>
</evidence>